<comment type="pathway">
    <text evidence="6">Amino-acid biosynthesis; L-arginine biosynthesis; L-ornithine and N-acetyl-L-glutamate from L-glutamate and N(2)-acetyl-L-ornithine (cyclic): step 1/1.</text>
</comment>
<dbReference type="EC" id="2.3.1.1" evidence="6"/>
<proteinExistence type="inferred from homology"/>
<dbReference type="Gene3D" id="3.30.2330.10">
    <property type="entry name" value="arginine biosynthesis bifunctional protein suprefamily"/>
    <property type="match status" value="1"/>
</dbReference>
<evidence type="ECO:0000256" key="4">
    <source>
        <dbReference type="ARBA" id="ARBA00022813"/>
    </source>
</evidence>
<feature type="binding site" evidence="6">
    <location>
        <position position="403"/>
    </location>
    <ligand>
        <name>substrate</name>
    </ligand>
</feature>
<keyword evidence="6" id="KW-0028">Amino-acid biosynthesis</keyword>
<comment type="catalytic activity">
    <reaction evidence="6">
        <text>N(2)-acetyl-L-ornithine + L-glutamate = N-acetyl-L-glutamate + L-ornithine</text>
        <dbReference type="Rhea" id="RHEA:15349"/>
        <dbReference type="ChEBI" id="CHEBI:29985"/>
        <dbReference type="ChEBI" id="CHEBI:44337"/>
        <dbReference type="ChEBI" id="CHEBI:46911"/>
        <dbReference type="ChEBI" id="CHEBI:57805"/>
        <dbReference type="EC" id="2.3.1.35"/>
    </reaction>
</comment>
<comment type="similarity">
    <text evidence="1 6">Belongs to the ArgJ family.</text>
</comment>
<dbReference type="PANTHER" id="PTHR23100:SF0">
    <property type="entry name" value="ARGININE BIOSYNTHESIS BIFUNCTIONAL PROTEIN ARGJ, MITOCHONDRIAL"/>
    <property type="match status" value="1"/>
</dbReference>
<keyword evidence="6" id="KW-0511">Multifunctional enzyme</keyword>
<dbReference type="EC" id="2.3.1.35" evidence="6"/>
<dbReference type="RefSeq" id="WP_226538738.1">
    <property type="nucleotide sequence ID" value="NZ_CP129013.1"/>
</dbReference>
<keyword evidence="4 6" id="KW-0068">Autocatalytic cleavage</keyword>
<dbReference type="Gene3D" id="3.60.70.12">
    <property type="entry name" value="L-amino peptidase D-ALA esterase/amidase"/>
    <property type="match status" value="1"/>
</dbReference>
<evidence type="ECO:0000256" key="5">
    <source>
        <dbReference type="ARBA" id="ARBA00023315"/>
    </source>
</evidence>
<feature type="binding site" evidence="6">
    <location>
        <position position="158"/>
    </location>
    <ligand>
        <name>substrate</name>
    </ligand>
</feature>
<evidence type="ECO:0000313" key="8">
    <source>
        <dbReference type="Proteomes" id="UP001197974"/>
    </source>
</evidence>
<organism evidence="7 8">
    <name type="scientific">Bacillus carboniphilus</name>
    <dbReference type="NCBI Taxonomy" id="86663"/>
    <lineage>
        <taxon>Bacteria</taxon>
        <taxon>Bacillati</taxon>
        <taxon>Bacillota</taxon>
        <taxon>Bacilli</taxon>
        <taxon>Bacillales</taxon>
        <taxon>Bacillaceae</taxon>
        <taxon>Bacillus</taxon>
    </lineage>
</organism>
<dbReference type="InterPro" id="IPR016117">
    <property type="entry name" value="ArgJ-like_dom_sf"/>
</dbReference>
<evidence type="ECO:0000256" key="3">
    <source>
        <dbReference type="ARBA" id="ARBA00022679"/>
    </source>
</evidence>
<feature type="binding site" evidence="6">
    <location>
        <position position="408"/>
    </location>
    <ligand>
        <name>substrate</name>
    </ligand>
</feature>
<reference evidence="7 8" key="1">
    <citation type="submission" date="2023-06" db="EMBL/GenBank/DDBJ databases">
        <title>Five Gram-positive bacteria isolated from mangrove sediments in Shenzhen, Guangdong, China.</title>
        <authorList>
            <person name="Yu S."/>
            <person name="Zheng W."/>
            <person name="Huang Y."/>
        </authorList>
    </citation>
    <scope>NUCLEOTIDE SEQUENCE [LARGE SCALE GENOMIC DNA]</scope>
    <source>
        <strain evidence="7 8">SaN35-3</strain>
    </source>
</reference>
<comment type="catalytic activity">
    <reaction evidence="6">
        <text>L-glutamate + acetyl-CoA = N-acetyl-L-glutamate + CoA + H(+)</text>
        <dbReference type="Rhea" id="RHEA:24292"/>
        <dbReference type="ChEBI" id="CHEBI:15378"/>
        <dbReference type="ChEBI" id="CHEBI:29985"/>
        <dbReference type="ChEBI" id="CHEBI:44337"/>
        <dbReference type="ChEBI" id="CHEBI:57287"/>
        <dbReference type="ChEBI" id="CHEBI:57288"/>
        <dbReference type="EC" id="2.3.1.1"/>
    </reaction>
</comment>
<dbReference type="NCBIfam" id="TIGR00120">
    <property type="entry name" value="ArgJ"/>
    <property type="match status" value="1"/>
</dbReference>
<keyword evidence="8" id="KW-1185">Reference proteome</keyword>
<dbReference type="SUPFAM" id="SSF56266">
    <property type="entry name" value="DmpA/ArgJ-like"/>
    <property type="match status" value="1"/>
</dbReference>
<evidence type="ECO:0000256" key="2">
    <source>
        <dbReference type="ARBA" id="ARBA00011475"/>
    </source>
</evidence>
<evidence type="ECO:0000256" key="1">
    <source>
        <dbReference type="ARBA" id="ARBA00006774"/>
    </source>
</evidence>
<keyword evidence="6" id="KW-0963">Cytoplasm</keyword>
<feature type="active site" description="Nucleophile" evidence="6">
    <location>
        <position position="195"/>
    </location>
</feature>
<feature type="chain" id="PRO_5044941473" description="Arginine biosynthesis bifunctional protein ArgJ beta chain" evidence="6">
    <location>
        <begin position="195"/>
        <end position="408"/>
    </location>
</feature>
<comment type="subunit">
    <text evidence="2 6">Heterotetramer of two alpha and two beta chains.</text>
</comment>
<dbReference type="Proteomes" id="UP001197974">
    <property type="component" value="Chromosome"/>
</dbReference>
<dbReference type="InterPro" id="IPR042195">
    <property type="entry name" value="ArgJ_beta_C"/>
</dbReference>
<keyword evidence="6" id="KW-0055">Arginine biosynthesis</keyword>
<feature type="site" description="Involved in the stabilization of negative charge on the oxyanion by the formation of the oxyanion hole" evidence="6">
    <location>
        <position position="121"/>
    </location>
</feature>
<dbReference type="HAMAP" id="MF_01106">
    <property type="entry name" value="ArgJ"/>
    <property type="match status" value="1"/>
</dbReference>
<dbReference type="PANTHER" id="PTHR23100">
    <property type="entry name" value="ARGININE BIOSYNTHESIS BIFUNCTIONAL PROTEIN ARGJ"/>
    <property type="match status" value="1"/>
</dbReference>
<evidence type="ECO:0000256" key="6">
    <source>
        <dbReference type="HAMAP-Rule" id="MF_01106"/>
    </source>
</evidence>
<name>A0ABY9JWY3_9BACI</name>
<dbReference type="Pfam" id="PF01960">
    <property type="entry name" value="ArgJ"/>
    <property type="match status" value="1"/>
</dbReference>
<dbReference type="CDD" id="cd02152">
    <property type="entry name" value="OAT"/>
    <property type="match status" value="1"/>
</dbReference>
<protein>
    <recommendedName>
        <fullName evidence="6">Arginine biosynthesis bifunctional protein ArgJ</fullName>
    </recommendedName>
    <domain>
        <recommendedName>
            <fullName evidence="6">Glutamate N-acetyltransferase</fullName>
            <ecNumber evidence="6">2.3.1.35</ecNumber>
        </recommendedName>
        <alternativeName>
            <fullName evidence="6">Ornithine acetyltransferase</fullName>
            <shortName evidence="6">OATase</shortName>
        </alternativeName>
        <alternativeName>
            <fullName evidence="6">Ornithine transacetylase</fullName>
        </alternativeName>
    </domain>
    <domain>
        <recommendedName>
            <fullName evidence="6">Amino-acid acetyltransferase</fullName>
            <ecNumber evidence="6">2.3.1.1</ecNumber>
        </recommendedName>
        <alternativeName>
            <fullName evidence="6">N-acetylglutamate synthase</fullName>
            <shortName evidence="6">AGSase</shortName>
        </alternativeName>
    </domain>
    <component>
        <recommendedName>
            <fullName evidence="6">Arginine biosynthesis bifunctional protein ArgJ alpha chain</fullName>
        </recommendedName>
    </component>
    <component>
        <recommendedName>
            <fullName evidence="6">Arginine biosynthesis bifunctional protein ArgJ beta chain</fullName>
        </recommendedName>
    </component>
</protein>
<sequence>MINLTEVNIKKKSGSPISPKGFFACGLHIGLYESKKDFGILYSDTPASCAAVYTQSHFQAAPIHVTKKSIEQAKKIQAVVVNSAIANACTGEEGMENALEMRDLTAEALSIKSEQVAVASTGVIGQQLDMEKIRNGCKSIKLSNQDQAGEDFQEAILTTDLVTKTSCYEVEIDGEKVTLAGTAKGSGMIHPNMATMLSFISTDANIESNDLQSVLKEVVDQSFNQITVDGETSTNDMVLVMANGQAKNERLSPSHSQWTHFKETMKLVCQDLAKQIAKDGEGATKLVEVIVEEAFNHEEARILSKKIIGSNLVKTAIFGEDANWGRIVSTIGYSDIQVEPSKCKVYIGDTLVFKDGVGQNDFEQELTDYLKNKEVLIKVQLGLGNGYAQAWGCDLTYDYVKINASYRT</sequence>
<feature type="binding site" evidence="6">
    <location>
        <position position="195"/>
    </location>
    <ligand>
        <name>substrate</name>
    </ligand>
</feature>
<dbReference type="NCBIfam" id="NF003802">
    <property type="entry name" value="PRK05388.1"/>
    <property type="match status" value="1"/>
</dbReference>
<feature type="site" description="Involved in the stabilization of negative charge on the oxyanion by the formation of the oxyanion hole" evidence="6">
    <location>
        <position position="122"/>
    </location>
</feature>
<dbReference type="Gene3D" id="3.10.20.340">
    <property type="entry name" value="ArgJ beta chain, C-terminal domain"/>
    <property type="match status" value="1"/>
</dbReference>
<dbReference type="GO" id="GO:0004358">
    <property type="term" value="F:L-glutamate N-acetyltransferase activity, acting on acetyl-L-ornithine as donor"/>
    <property type="evidence" value="ECO:0007669"/>
    <property type="project" value="UniProtKB-EC"/>
</dbReference>
<comment type="function">
    <text evidence="6">Catalyzes two activities which are involved in the cyclic version of arginine biosynthesis: the synthesis of N-acetylglutamate from glutamate and acetyl-CoA as the acetyl donor, and of ornithine by transacetylation between N(2)-acetylornithine and glutamate.</text>
</comment>
<keyword evidence="5 6" id="KW-0012">Acyltransferase</keyword>
<accession>A0ABY9JWY3</accession>
<dbReference type="EMBL" id="CP129013">
    <property type="protein sequence ID" value="WLR42930.1"/>
    <property type="molecule type" value="Genomic_DNA"/>
</dbReference>
<keyword evidence="3 6" id="KW-0808">Transferase</keyword>
<feature type="chain" id="PRO_5044941474" description="Arginine biosynthesis bifunctional protein ArgJ alpha chain" evidence="6">
    <location>
        <begin position="1"/>
        <end position="194"/>
    </location>
</feature>
<feature type="binding site" evidence="6">
    <location>
        <position position="184"/>
    </location>
    <ligand>
        <name>substrate</name>
    </ligand>
</feature>
<comment type="pathway">
    <text evidence="6">Amino-acid biosynthesis; L-arginine biosynthesis; N(2)-acetyl-L-ornithine from L-glutamate: step 1/4.</text>
</comment>
<gene>
    <name evidence="6 7" type="primary">argJ</name>
    <name evidence="7" type="ORF">LC087_01485</name>
</gene>
<evidence type="ECO:0000313" key="7">
    <source>
        <dbReference type="EMBL" id="WLR42930.1"/>
    </source>
</evidence>
<feature type="site" description="Cleavage; by autolysis" evidence="6">
    <location>
        <begin position="194"/>
        <end position="195"/>
    </location>
</feature>
<feature type="binding site" evidence="6">
    <location>
        <position position="281"/>
    </location>
    <ligand>
        <name>substrate</name>
    </ligand>
</feature>
<comment type="subcellular location">
    <subcellularLocation>
        <location evidence="6">Cytoplasm</location>
    </subcellularLocation>
</comment>
<dbReference type="InterPro" id="IPR002813">
    <property type="entry name" value="Arg_biosynth_ArgJ"/>
</dbReference>